<keyword evidence="2" id="KW-0472">Membrane</keyword>
<reference evidence="3 4" key="1">
    <citation type="submission" date="2023-07" db="EMBL/GenBank/DDBJ databases">
        <title>Sequencing the genomes of 1000 actinobacteria strains.</title>
        <authorList>
            <person name="Klenk H.-P."/>
        </authorList>
    </citation>
    <scope>NUCLEOTIDE SEQUENCE [LARGE SCALE GENOMIC DNA]</scope>
    <source>
        <strain evidence="3 4">DSM 44711</strain>
    </source>
</reference>
<evidence type="ECO:0000256" key="2">
    <source>
        <dbReference type="SAM" id="Phobius"/>
    </source>
</evidence>
<keyword evidence="2" id="KW-0812">Transmembrane</keyword>
<evidence type="ECO:0000313" key="3">
    <source>
        <dbReference type="EMBL" id="MDR7322164.1"/>
    </source>
</evidence>
<keyword evidence="2" id="KW-1133">Transmembrane helix</keyword>
<dbReference type="RefSeq" id="WP_310412115.1">
    <property type="nucleotide sequence ID" value="NZ_JAVDYC010000001.1"/>
</dbReference>
<feature type="compositionally biased region" description="Low complexity" evidence="1">
    <location>
        <begin position="273"/>
        <end position="291"/>
    </location>
</feature>
<proteinExistence type="predicted"/>
<dbReference type="Proteomes" id="UP001183629">
    <property type="component" value="Unassembled WGS sequence"/>
</dbReference>
<evidence type="ECO:0000313" key="4">
    <source>
        <dbReference type="Proteomes" id="UP001183629"/>
    </source>
</evidence>
<feature type="transmembrane region" description="Helical" evidence="2">
    <location>
        <begin position="120"/>
        <end position="141"/>
    </location>
</feature>
<protein>
    <submittedName>
        <fullName evidence="3">Uncharacterized protein</fullName>
    </submittedName>
</protein>
<keyword evidence="4" id="KW-1185">Reference proteome</keyword>
<feature type="region of interest" description="Disordered" evidence="1">
    <location>
        <begin position="190"/>
        <end position="291"/>
    </location>
</feature>
<feature type="transmembrane region" description="Helical" evidence="2">
    <location>
        <begin position="96"/>
        <end position="114"/>
    </location>
</feature>
<comment type="caution">
    <text evidence="3">The sequence shown here is derived from an EMBL/GenBank/DDBJ whole genome shotgun (WGS) entry which is preliminary data.</text>
</comment>
<dbReference type="EMBL" id="JAVDYC010000001">
    <property type="protein sequence ID" value="MDR7322164.1"/>
    <property type="molecule type" value="Genomic_DNA"/>
</dbReference>
<organism evidence="3 4">
    <name type="scientific">Catenuloplanes niger</name>
    <dbReference type="NCBI Taxonomy" id="587534"/>
    <lineage>
        <taxon>Bacteria</taxon>
        <taxon>Bacillati</taxon>
        <taxon>Actinomycetota</taxon>
        <taxon>Actinomycetes</taxon>
        <taxon>Micromonosporales</taxon>
        <taxon>Micromonosporaceae</taxon>
        <taxon>Catenuloplanes</taxon>
    </lineage>
</organism>
<feature type="transmembrane region" description="Helical" evidence="2">
    <location>
        <begin position="539"/>
        <end position="559"/>
    </location>
</feature>
<feature type="transmembrane region" description="Helical" evidence="2">
    <location>
        <begin position="72"/>
        <end position="91"/>
    </location>
</feature>
<sequence>MITLLVAAFVAARIAVGAGGRVFTSYDTYTYALRNDPAVDRGPVVSILGHSPRLPGLPVFYALLPDDVWRVWAQWTIGTVAWALLAVALWATLSSLAARVVAALGVMSLGLVPAMTNWDFAILSEALSISLGVLTLACFLLWRRTGSIVFLTGTAAAGAWWAFVRPETRLPVGVLALAVFWVAWRASRTPATSASGTSPMAGSSSVGASAGSVGDGSSVSPASGSESRESGSRDSESRDSGSRDSGSRDSGSRDSGSRDSGSRDSGLQGSGSRGSEASGSEASGSEASGSEVLVPEAAGAAAGARTGGVPWWRPARWWVPGARAPLVATGALLLAIGWVTAITPTVTHTFPGWSATGLSLEEETLNYRLRLQVLPNPEISRVFREDLGMPDCPAANRVAAGKDWAIAEFAAAYRSCPELKAWGEEHATSSGYEYALAAPGQYIGFLRDVLPRSLSGIVHTEVGQVLPASVERLIFPPRQEFVMQIGVPLVLLMLLSVFTRRWLLWGSAFTVCVISAATILAGLSLSVGEYARFGIQEAAGFRIALIIALALLIDAVVTWSRTRLATRTT</sequence>
<feature type="compositionally biased region" description="Low complexity" evidence="1">
    <location>
        <begin position="202"/>
        <end position="225"/>
    </location>
</feature>
<feature type="transmembrane region" description="Helical" evidence="2">
    <location>
        <begin position="148"/>
        <end position="164"/>
    </location>
</feature>
<feature type="compositionally biased region" description="Polar residues" evidence="1">
    <location>
        <begin position="190"/>
        <end position="201"/>
    </location>
</feature>
<accession>A0AAE3ZNQ6</accession>
<dbReference type="AlphaFoldDB" id="A0AAE3ZNQ6"/>
<feature type="transmembrane region" description="Helical" evidence="2">
    <location>
        <begin position="504"/>
        <end position="527"/>
    </location>
</feature>
<gene>
    <name evidence="3" type="ORF">J2S44_002414</name>
</gene>
<evidence type="ECO:0000256" key="1">
    <source>
        <dbReference type="SAM" id="MobiDB-lite"/>
    </source>
</evidence>
<name>A0AAE3ZNQ6_9ACTN</name>
<feature type="compositionally biased region" description="Basic and acidic residues" evidence="1">
    <location>
        <begin position="226"/>
        <end position="262"/>
    </location>
</feature>
<feature type="transmembrane region" description="Helical" evidence="2">
    <location>
        <begin position="481"/>
        <end position="498"/>
    </location>
</feature>